<evidence type="ECO:0000313" key="7">
    <source>
        <dbReference type="EMBL" id="PVE48292.1"/>
    </source>
</evidence>
<dbReference type="EMBL" id="QDDR01000002">
    <property type="protein sequence ID" value="PVE48292.1"/>
    <property type="molecule type" value="Genomic_DNA"/>
</dbReference>
<dbReference type="InterPro" id="IPR023343">
    <property type="entry name" value="Penicillin_amidase_dom1"/>
</dbReference>
<feature type="active site" description="Nucleophile" evidence="4">
    <location>
        <position position="267"/>
    </location>
</feature>
<feature type="binding site" evidence="5">
    <location>
        <position position="195"/>
    </location>
    <ligand>
        <name>Ca(2+)</name>
        <dbReference type="ChEBI" id="CHEBI:29108"/>
    </ligand>
</feature>
<keyword evidence="3" id="KW-0865">Zymogen</keyword>
<dbReference type="InterPro" id="IPR029055">
    <property type="entry name" value="Ntn_hydrolases_N"/>
</dbReference>
<dbReference type="Gene3D" id="3.60.20.10">
    <property type="entry name" value="Glutamine Phosphoribosylpyrophosphate, subunit 1, domain 1"/>
    <property type="match status" value="1"/>
</dbReference>
<dbReference type="Gene3D" id="2.30.120.10">
    <property type="match status" value="1"/>
</dbReference>
<comment type="cofactor">
    <cofactor evidence="5">
        <name>Ca(2+)</name>
        <dbReference type="ChEBI" id="CHEBI:29108"/>
    </cofactor>
    <text evidence="5">Binds 1 Ca(2+) ion per dimer.</text>
</comment>
<reference evidence="7 8" key="1">
    <citation type="journal article" date="2011" name="Syst. Appl. Microbiol.">
        <title>Defluviimonas denitrificans gen. nov., sp. nov., and Pararhodobacter aggregans gen. nov., sp. nov., non-phototrophic Rhodobacteraceae from the biofilter of a marine aquaculture.</title>
        <authorList>
            <person name="Foesel B.U."/>
            <person name="Drake H.L."/>
            <person name="Schramm A."/>
        </authorList>
    </citation>
    <scope>NUCLEOTIDE SEQUENCE [LARGE SCALE GENOMIC DNA]</scope>
    <source>
        <strain evidence="7 8">D1-19</strain>
    </source>
</reference>
<dbReference type="CDD" id="cd03747">
    <property type="entry name" value="Ntn_PGA_like"/>
    <property type="match status" value="1"/>
</dbReference>
<proteinExistence type="inferred from homology"/>
<evidence type="ECO:0000256" key="6">
    <source>
        <dbReference type="SAM" id="Phobius"/>
    </source>
</evidence>
<dbReference type="InterPro" id="IPR043147">
    <property type="entry name" value="Penicillin_amidase_A-knob"/>
</dbReference>
<dbReference type="InterPro" id="IPR002692">
    <property type="entry name" value="S45"/>
</dbReference>
<dbReference type="Proteomes" id="UP000244810">
    <property type="component" value="Unassembled WGS sequence"/>
</dbReference>
<evidence type="ECO:0000256" key="1">
    <source>
        <dbReference type="ARBA" id="ARBA00006586"/>
    </source>
</evidence>
<evidence type="ECO:0000313" key="8">
    <source>
        <dbReference type="Proteomes" id="UP000244810"/>
    </source>
</evidence>
<protein>
    <submittedName>
        <fullName evidence="7">Penicillin acylase family protein</fullName>
    </submittedName>
</protein>
<keyword evidence="5" id="KW-0106">Calcium</keyword>
<keyword evidence="6" id="KW-0472">Membrane</keyword>
<dbReference type="SUPFAM" id="SSF56235">
    <property type="entry name" value="N-terminal nucleophile aminohydrolases (Ntn hydrolases)"/>
    <property type="match status" value="1"/>
</dbReference>
<gene>
    <name evidence="7" type="ORF">DDE23_04235</name>
</gene>
<dbReference type="GO" id="GO:0017000">
    <property type="term" value="P:antibiotic biosynthetic process"/>
    <property type="evidence" value="ECO:0007669"/>
    <property type="project" value="InterPro"/>
</dbReference>
<keyword evidence="8" id="KW-1185">Reference proteome</keyword>
<evidence type="ECO:0000256" key="3">
    <source>
        <dbReference type="ARBA" id="ARBA00023145"/>
    </source>
</evidence>
<dbReference type="PANTHER" id="PTHR34218">
    <property type="entry name" value="PEPTIDASE S45 PENICILLIN AMIDASE"/>
    <property type="match status" value="1"/>
</dbReference>
<dbReference type="Pfam" id="PF01804">
    <property type="entry name" value="Penicil_amidase"/>
    <property type="match status" value="1"/>
</dbReference>
<sequence length="829" mass="91124">MLTLFRWLLRIATALVVLSVVVVVGVYYFLSRSLPDYDATWQVRGVSGTVEIARNTWAVPHVFGPTDADVFFGLGFAHAQDRLWQMTILRRTVQGRLSEVFGERTVRTDELMRRLDLYTLAQESVAVQDNDTLNALDAYARGVNAWINLVNERALGRGAPEYFLFPGEIGLWQPADSIAIVKLMAVQLSGHLENEVRRARLSALIGEERTVDLMPGDPSAGMAALPDFASLFPGLTDTQLAMAPSVPGEAPGEALSPFNSIEMAGASNAWAAGVLRSANGGTLLANDPHLPFAAPSIWYLARLDLTSGAVTGGTIPGIPVVLVGRSEALGWGLTTAYLDDQDLFLEELNPENPQEYRTPDGWTAFETRRSIITVADSDPVTITLRWSENGPILPGTHYSLAAVTPPGHVAALSWTALAGDDTSLSAAIGLMRAQNVDEAIATMERYVAPAQNLTLIDREHIAMQMIGRMPRRDAASPTRGMMPAPGADPAARWDGFFPYESNPRFVDPETGLLGNTNNKPLDRPFPLHVSFNWGDTVRIQRWVRLMRQRSVHTRESFIEAQLDTVSQAARLLLPLVGAELWFQGEPAQPGTSESQRQLALQLLADWNGEMSEHLPEPLIYAAWMRELQFRLIRDELGPSVDMFTHMEPEFLERVFRNTDGAGVWCDVVQSAVVETCVDIARTAMDAALLDLTRTYGPAIESWRWGDAHQATHDHPVLGDVPILRHFVNIRQSTSGGDHTLMRGRTAGGPPGTREPFLNVHGAGYRGVYDMADPEASVFIISTGESGHPLSRHYDDLGVLWRRGEYIPMTLDPDLARAGGVGITRLEPRQ</sequence>
<dbReference type="GO" id="GO:0016811">
    <property type="term" value="F:hydrolase activity, acting on carbon-nitrogen (but not peptide) bonds, in linear amides"/>
    <property type="evidence" value="ECO:0007669"/>
    <property type="project" value="InterPro"/>
</dbReference>
<evidence type="ECO:0000256" key="5">
    <source>
        <dbReference type="PIRSR" id="PIRSR001227-2"/>
    </source>
</evidence>
<dbReference type="Gene3D" id="1.10.439.10">
    <property type="entry name" value="Penicillin Amidohydrolase, domain 1"/>
    <property type="match status" value="1"/>
</dbReference>
<comment type="similarity">
    <text evidence="1">Belongs to the peptidase S45 family.</text>
</comment>
<dbReference type="PANTHER" id="PTHR34218:SF4">
    <property type="entry name" value="ACYL-HOMOSERINE LACTONE ACYLASE QUIP"/>
    <property type="match status" value="1"/>
</dbReference>
<dbReference type="InterPro" id="IPR043146">
    <property type="entry name" value="Penicillin_amidase_N_B-knob"/>
</dbReference>
<dbReference type="Gene3D" id="1.10.1400.10">
    <property type="match status" value="1"/>
</dbReference>
<accession>A0A2T7UUD7</accession>
<feature type="binding site" evidence="5">
    <location>
        <position position="342"/>
    </location>
    <ligand>
        <name>Ca(2+)</name>
        <dbReference type="ChEBI" id="CHEBI:29108"/>
    </ligand>
</feature>
<evidence type="ECO:0000256" key="4">
    <source>
        <dbReference type="PIRSR" id="PIRSR001227-1"/>
    </source>
</evidence>
<dbReference type="AlphaFoldDB" id="A0A2T7UUD7"/>
<name>A0A2T7UUD7_9RHOB</name>
<dbReference type="InterPro" id="IPR014395">
    <property type="entry name" value="Pen/GL7ACA/AHL_acylase"/>
</dbReference>
<keyword evidence="2" id="KW-0378">Hydrolase</keyword>
<evidence type="ECO:0000256" key="2">
    <source>
        <dbReference type="ARBA" id="ARBA00022801"/>
    </source>
</evidence>
<feature type="binding site" evidence="5">
    <location>
        <position position="339"/>
    </location>
    <ligand>
        <name>Ca(2+)</name>
        <dbReference type="ChEBI" id="CHEBI:29108"/>
    </ligand>
</feature>
<keyword evidence="5" id="KW-0479">Metal-binding</keyword>
<comment type="caution">
    <text evidence="7">The sequence shown here is derived from an EMBL/GenBank/DDBJ whole genome shotgun (WGS) entry which is preliminary data.</text>
</comment>
<dbReference type="GO" id="GO:0046872">
    <property type="term" value="F:metal ion binding"/>
    <property type="evidence" value="ECO:0007669"/>
    <property type="project" value="UniProtKB-KW"/>
</dbReference>
<dbReference type="PIRSF" id="PIRSF001227">
    <property type="entry name" value="Pen_acylase"/>
    <property type="match status" value="1"/>
</dbReference>
<feature type="transmembrane region" description="Helical" evidence="6">
    <location>
        <begin position="7"/>
        <end position="30"/>
    </location>
</feature>
<dbReference type="OrthoDB" id="9760084at2"/>
<dbReference type="RefSeq" id="WP_107750821.1">
    <property type="nucleotide sequence ID" value="NZ_QBKF01000002.1"/>
</dbReference>
<keyword evidence="6" id="KW-1133">Transmembrane helix</keyword>
<organism evidence="7 8">
    <name type="scientific">Pararhodobacter aggregans</name>
    <dbReference type="NCBI Taxonomy" id="404875"/>
    <lineage>
        <taxon>Bacteria</taxon>
        <taxon>Pseudomonadati</taxon>
        <taxon>Pseudomonadota</taxon>
        <taxon>Alphaproteobacteria</taxon>
        <taxon>Rhodobacterales</taxon>
        <taxon>Paracoccaceae</taxon>
        <taxon>Pararhodobacter</taxon>
    </lineage>
</organism>
<keyword evidence="6" id="KW-0812">Transmembrane</keyword>